<keyword evidence="2 3" id="KW-0802">TPR repeat</keyword>
<accession>A0ABW5J6H9</accession>
<evidence type="ECO:0000256" key="2">
    <source>
        <dbReference type="ARBA" id="ARBA00022803"/>
    </source>
</evidence>
<dbReference type="PANTHER" id="PTHR44858:SF1">
    <property type="entry name" value="UDP-N-ACETYLGLUCOSAMINE--PEPTIDE N-ACETYLGLUCOSAMINYLTRANSFERASE SPINDLY-RELATED"/>
    <property type="match status" value="1"/>
</dbReference>
<dbReference type="InterPro" id="IPR050498">
    <property type="entry name" value="Ycf3"/>
</dbReference>
<dbReference type="SMART" id="SM00028">
    <property type="entry name" value="TPR"/>
    <property type="match status" value="2"/>
</dbReference>
<name>A0ABW5J6H9_9BACT</name>
<feature type="repeat" description="TPR" evidence="3">
    <location>
        <begin position="64"/>
        <end position="97"/>
    </location>
</feature>
<proteinExistence type="predicted"/>
<evidence type="ECO:0000313" key="4">
    <source>
        <dbReference type="EMBL" id="MFD2520431.1"/>
    </source>
</evidence>
<organism evidence="4 5">
    <name type="scientific">Emticicia soli</name>
    <dbReference type="NCBI Taxonomy" id="2027878"/>
    <lineage>
        <taxon>Bacteria</taxon>
        <taxon>Pseudomonadati</taxon>
        <taxon>Bacteroidota</taxon>
        <taxon>Cytophagia</taxon>
        <taxon>Cytophagales</taxon>
        <taxon>Leadbetterellaceae</taxon>
        <taxon>Emticicia</taxon>
    </lineage>
</organism>
<dbReference type="PROSITE" id="PS50005">
    <property type="entry name" value="TPR"/>
    <property type="match status" value="1"/>
</dbReference>
<dbReference type="Gene3D" id="1.25.40.10">
    <property type="entry name" value="Tetratricopeptide repeat domain"/>
    <property type="match status" value="1"/>
</dbReference>
<protein>
    <recommendedName>
        <fullName evidence="6">Tetratricopeptide repeat protein</fullName>
    </recommendedName>
</protein>
<dbReference type="InterPro" id="IPR011990">
    <property type="entry name" value="TPR-like_helical_dom_sf"/>
</dbReference>
<keyword evidence="5" id="KW-1185">Reference proteome</keyword>
<sequence>MEALLIGIPFLIYIYLRIRLGNDISPQEYDGIIFKEGIDAYKSADYLSAFRYFEAEVQEYPKSSTAYLYRGKCHYYFENWEAALADFEKSIRLDNSLGETFYWKGLCHYQLEEYAMSHYEFKRSSRMFLDKNPEVLRQIAELEFRQADFESARKNFKLAAALGDSKSNILLQTLFYGNIRKASS</sequence>
<dbReference type="Proteomes" id="UP001597510">
    <property type="component" value="Unassembled WGS sequence"/>
</dbReference>
<reference evidence="5" key="1">
    <citation type="journal article" date="2019" name="Int. J. Syst. Evol. Microbiol.">
        <title>The Global Catalogue of Microorganisms (GCM) 10K type strain sequencing project: providing services to taxonomists for standard genome sequencing and annotation.</title>
        <authorList>
            <consortium name="The Broad Institute Genomics Platform"/>
            <consortium name="The Broad Institute Genome Sequencing Center for Infectious Disease"/>
            <person name="Wu L."/>
            <person name="Ma J."/>
        </authorList>
    </citation>
    <scope>NUCLEOTIDE SEQUENCE [LARGE SCALE GENOMIC DNA]</scope>
    <source>
        <strain evidence="5">KCTC 52344</strain>
    </source>
</reference>
<dbReference type="EMBL" id="JBHULC010000005">
    <property type="protein sequence ID" value="MFD2520431.1"/>
    <property type="molecule type" value="Genomic_DNA"/>
</dbReference>
<dbReference type="PANTHER" id="PTHR44858">
    <property type="entry name" value="TETRATRICOPEPTIDE REPEAT PROTEIN 6"/>
    <property type="match status" value="1"/>
</dbReference>
<gene>
    <name evidence="4" type="ORF">ACFSR2_06030</name>
</gene>
<dbReference type="InterPro" id="IPR019734">
    <property type="entry name" value="TPR_rpt"/>
</dbReference>
<comment type="caution">
    <text evidence="4">The sequence shown here is derived from an EMBL/GenBank/DDBJ whole genome shotgun (WGS) entry which is preliminary data.</text>
</comment>
<evidence type="ECO:0000256" key="1">
    <source>
        <dbReference type="ARBA" id="ARBA00022737"/>
    </source>
</evidence>
<evidence type="ECO:0000313" key="5">
    <source>
        <dbReference type="Proteomes" id="UP001597510"/>
    </source>
</evidence>
<evidence type="ECO:0008006" key="6">
    <source>
        <dbReference type="Google" id="ProtNLM"/>
    </source>
</evidence>
<dbReference type="RefSeq" id="WP_340239079.1">
    <property type="nucleotide sequence ID" value="NZ_JBBEWC010000011.1"/>
</dbReference>
<dbReference type="SUPFAM" id="SSF48452">
    <property type="entry name" value="TPR-like"/>
    <property type="match status" value="1"/>
</dbReference>
<evidence type="ECO:0000256" key="3">
    <source>
        <dbReference type="PROSITE-ProRule" id="PRU00339"/>
    </source>
</evidence>
<keyword evidence="1" id="KW-0677">Repeat</keyword>